<proteinExistence type="predicted"/>
<keyword evidence="3" id="KW-1185">Reference proteome</keyword>
<evidence type="ECO:0000313" key="2">
    <source>
        <dbReference type="EMBL" id="NYS94913.1"/>
    </source>
</evidence>
<dbReference type="Proteomes" id="UP000561011">
    <property type="component" value="Unassembled WGS sequence"/>
</dbReference>
<organism evidence="2 3">
    <name type="scientific">Sanguibacter inulinus</name>
    <dbReference type="NCBI Taxonomy" id="60922"/>
    <lineage>
        <taxon>Bacteria</taxon>
        <taxon>Bacillati</taxon>
        <taxon>Actinomycetota</taxon>
        <taxon>Actinomycetes</taxon>
        <taxon>Micrococcales</taxon>
        <taxon>Sanguibacteraceae</taxon>
        <taxon>Sanguibacter</taxon>
    </lineage>
</organism>
<dbReference type="EMBL" id="JACBYE010000048">
    <property type="protein sequence ID" value="NYS94913.1"/>
    <property type="molecule type" value="Genomic_DNA"/>
</dbReference>
<evidence type="ECO:0000313" key="3">
    <source>
        <dbReference type="Proteomes" id="UP000561011"/>
    </source>
</evidence>
<dbReference type="RefSeq" id="WP_179914178.1">
    <property type="nucleotide sequence ID" value="NZ_JACBYE010000048.1"/>
</dbReference>
<feature type="compositionally biased region" description="Low complexity" evidence="1">
    <location>
        <begin position="1"/>
        <end position="16"/>
    </location>
</feature>
<feature type="region of interest" description="Disordered" evidence="1">
    <location>
        <begin position="1"/>
        <end position="39"/>
    </location>
</feature>
<feature type="compositionally biased region" description="Low complexity" evidence="1">
    <location>
        <begin position="28"/>
        <end position="39"/>
    </location>
</feature>
<accession>A0A853F070</accession>
<reference evidence="2 3" key="1">
    <citation type="submission" date="2020-07" db="EMBL/GenBank/DDBJ databases">
        <title>MOT database genomes.</title>
        <authorList>
            <person name="Joseph S."/>
            <person name="Aduse-Opoku J."/>
            <person name="Hashim A."/>
            <person name="Wade W."/>
            <person name="Curtis M."/>
        </authorList>
    </citation>
    <scope>NUCLEOTIDE SEQUENCE [LARGE SCALE GENOMIC DNA]</scope>
    <source>
        <strain evidence="2 3">DSM 100099</strain>
    </source>
</reference>
<comment type="caution">
    <text evidence="2">The sequence shown here is derived from an EMBL/GenBank/DDBJ whole genome shotgun (WGS) entry which is preliminary data.</text>
</comment>
<sequence length="237" mass="25771">MPQESSSSTATSAAPEQSEEPVDPPPTAEVTEAAPAPDETTVEAPVAFDFPTDIPSDVMLSDADLYTPDASNLAPVRTETEGLAPWFVTEYDWPDTCVEYSQVPAVAMRTVLTTDERSAYHPDVQQVAVFEDDTLAQQELDRWAALLEACDQLGTDDTLVNSTEAFPVGDTQGFAYVLTGEGAPDNYLALFRRGNSVTLLWNPRRLTPLGIDQERVLAVEKAAKAWPLLCRYDPAGC</sequence>
<protein>
    <submittedName>
        <fullName evidence="2">Uncharacterized protein</fullName>
    </submittedName>
</protein>
<dbReference type="AlphaFoldDB" id="A0A853F070"/>
<evidence type="ECO:0000256" key="1">
    <source>
        <dbReference type="SAM" id="MobiDB-lite"/>
    </source>
</evidence>
<name>A0A853F070_9MICO</name>
<gene>
    <name evidence="2" type="ORF">HZZ10_15460</name>
</gene>